<dbReference type="Proteomes" id="UP000240357">
    <property type="component" value="Unassembled WGS sequence"/>
</dbReference>
<dbReference type="AlphaFoldDB" id="A0A2T2YNL4"/>
<evidence type="ECO:0000259" key="7">
    <source>
        <dbReference type="SMART" id="SM00905"/>
    </source>
</evidence>
<dbReference type="GO" id="GO:0046656">
    <property type="term" value="P:folic acid biosynthetic process"/>
    <property type="evidence" value="ECO:0007669"/>
    <property type="project" value="UniProtKB-UniRule"/>
</dbReference>
<comment type="catalytic activity">
    <reaction evidence="1 6">
        <text>7,8-dihydroneopterin = 6-hydroxymethyl-7,8-dihydropterin + glycolaldehyde</text>
        <dbReference type="Rhea" id="RHEA:10540"/>
        <dbReference type="ChEBI" id="CHEBI:17001"/>
        <dbReference type="ChEBI" id="CHEBI:17071"/>
        <dbReference type="ChEBI" id="CHEBI:44841"/>
        <dbReference type="EC" id="4.1.2.25"/>
    </reaction>
</comment>
<dbReference type="InterPro" id="IPR006157">
    <property type="entry name" value="FolB_dom"/>
</dbReference>
<feature type="domain" description="Dihydroneopterin aldolase/epimerase" evidence="7">
    <location>
        <begin position="5"/>
        <end position="117"/>
    </location>
</feature>
<evidence type="ECO:0000256" key="3">
    <source>
        <dbReference type="ARBA" id="ARBA00005708"/>
    </source>
</evidence>
<dbReference type="InterPro" id="IPR043133">
    <property type="entry name" value="GTP-CH-I_C/QueF"/>
</dbReference>
<dbReference type="Pfam" id="PF02152">
    <property type="entry name" value="FolB"/>
    <property type="match status" value="1"/>
</dbReference>
<dbReference type="EMBL" id="PYFT01000001">
    <property type="protein sequence ID" value="PSR57103.1"/>
    <property type="molecule type" value="Genomic_DNA"/>
</dbReference>
<accession>A0A2T2YNL4</accession>
<dbReference type="PANTHER" id="PTHR42844:SF1">
    <property type="entry name" value="DIHYDRONEOPTERIN ALDOLASE 1-RELATED"/>
    <property type="match status" value="1"/>
</dbReference>
<evidence type="ECO:0000256" key="2">
    <source>
        <dbReference type="ARBA" id="ARBA00005013"/>
    </source>
</evidence>
<name>A0A2T2YNL4_9BACT</name>
<evidence type="ECO:0000313" key="9">
    <source>
        <dbReference type="Proteomes" id="UP000240357"/>
    </source>
</evidence>
<evidence type="ECO:0000256" key="6">
    <source>
        <dbReference type="RuleBase" id="RU362079"/>
    </source>
</evidence>
<evidence type="ECO:0000313" key="8">
    <source>
        <dbReference type="EMBL" id="PSR57103.1"/>
    </source>
</evidence>
<evidence type="ECO:0000256" key="1">
    <source>
        <dbReference type="ARBA" id="ARBA00001353"/>
    </source>
</evidence>
<keyword evidence="9" id="KW-1185">Reference proteome</keyword>
<keyword evidence="5 6" id="KW-0456">Lyase</keyword>
<comment type="similarity">
    <text evidence="3 6">Belongs to the DHNA family.</text>
</comment>
<comment type="caution">
    <text evidence="8">The sequence shown here is derived from an EMBL/GenBank/DDBJ whole genome shotgun (WGS) entry which is preliminary data.</text>
</comment>
<dbReference type="PANTHER" id="PTHR42844">
    <property type="entry name" value="DIHYDRONEOPTERIN ALDOLASE 1-RELATED"/>
    <property type="match status" value="1"/>
</dbReference>
<dbReference type="NCBIfam" id="TIGR00525">
    <property type="entry name" value="folB"/>
    <property type="match status" value="1"/>
</dbReference>
<proteinExistence type="inferred from homology"/>
<dbReference type="EC" id="4.1.2.25" evidence="6"/>
<keyword evidence="4 6" id="KW-0289">Folate biosynthesis</keyword>
<dbReference type="GO" id="GO:0046654">
    <property type="term" value="P:tetrahydrofolate biosynthetic process"/>
    <property type="evidence" value="ECO:0007669"/>
    <property type="project" value="UniProtKB-UniRule"/>
</dbReference>
<gene>
    <name evidence="8" type="primary">folB</name>
    <name evidence="8" type="ORF">AHMF7605_28295</name>
</gene>
<dbReference type="GO" id="GO:0005737">
    <property type="term" value="C:cytoplasm"/>
    <property type="evidence" value="ECO:0007669"/>
    <property type="project" value="TreeGrafter"/>
</dbReference>
<dbReference type="RefSeq" id="WP_106933275.1">
    <property type="nucleotide sequence ID" value="NZ_PYFT01000001.1"/>
</dbReference>
<dbReference type="InterPro" id="IPR006156">
    <property type="entry name" value="Dihydroneopterin_aldolase"/>
</dbReference>
<comment type="function">
    <text evidence="6">Catalyzes the conversion of 7,8-dihydroneopterin to 6-hydroxymethyl-7,8-dihydropterin.</text>
</comment>
<dbReference type="SUPFAM" id="SSF55620">
    <property type="entry name" value="Tetrahydrobiopterin biosynthesis enzymes-like"/>
    <property type="match status" value="1"/>
</dbReference>
<reference evidence="8 9" key="1">
    <citation type="submission" date="2018-03" db="EMBL/GenBank/DDBJ databases">
        <title>Adhaeribacter sp. HMF7605 Genome sequencing and assembly.</title>
        <authorList>
            <person name="Kang H."/>
            <person name="Kang J."/>
            <person name="Cha I."/>
            <person name="Kim H."/>
            <person name="Joh K."/>
        </authorList>
    </citation>
    <scope>NUCLEOTIDE SEQUENCE [LARGE SCALE GENOMIC DNA]</scope>
    <source>
        <strain evidence="8 9">HMF7605</strain>
    </source>
</reference>
<evidence type="ECO:0000256" key="5">
    <source>
        <dbReference type="ARBA" id="ARBA00023239"/>
    </source>
</evidence>
<dbReference type="OrthoDB" id="9803748at2"/>
<dbReference type="Gene3D" id="3.30.1130.10">
    <property type="match status" value="1"/>
</dbReference>
<evidence type="ECO:0000256" key="4">
    <source>
        <dbReference type="ARBA" id="ARBA00022909"/>
    </source>
</evidence>
<comment type="pathway">
    <text evidence="2 6">Cofactor biosynthesis; tetrahydrofolate biosynthesis; 2-amino-4-hydroxy-6-hydroxymethyl-7,8-dihydropteridine diphosphate from 7,8-dihydroneopterin triphosphate: step 3/4.</text>
</comment>
<dbReference type="UniPathway" id="UPA00077">
    <property type="reaction ID" value="UER00154"/>
</dbReference>
<organism evidence="8 9">
    <name type="scientific">Adhaeribacter arboris</name>
    <dbReference type="NCBI Taxonomy" id="2072846"/>
    <lineage>
        <taxon>Bacteria</taxon>
        <taxon>Pseudomonadati</taxon>
        <taxon>Bacteroidota</taxon>
        <taxon>Cytophagia</taxon>
        <taxon>Cytophagales</taxon>
        <taxon>Hymenobacteraceae</taxon>
        <taxon>Adhaeribacter</taxon>
    </lineage>
</organism>
<dbReference type="NCBIfam" id="TIGR00526">
    <property type="entry name" value="folB_dom"/>
    <property type="match status" value="1"/>
</dbReference>
<dbReference type="GO" id="GO:0004150">
    <property type="term" value="F:dihydroneopterin aldolase activity"/>
    <property type="evidence" value="ECO:0007669"/>
    <property type="project" value="UniProtKB-UniRule"/>
</dbReference>
<protein>
    <recommendedName>
        <fullName evidence="6">7,8-dihydroneopterin aldolase</fullName>
        <ecNumber evidence="6">4.1.2.25</ecNumber>
    </recommendedName>
</protein>
<dbReference type="SMART" id="SM00905">
    <property type="entry name" value="FolB"/>
    <property type="match status" value="1"/>
</dbReference>
<sequence>MQGRIALEGMEFFAFHGYYDEEQKIGNKYGVDLFIHTDLQAAAQTDELPKTVNYEVLYKLVHEEMKVPARLLEHLGHRIIDRIYHKFPHLKRVKVNIYKFNPPLGGICHLAKVTLKEKR</sequence>